<accession>A0ABY9W0H0</accession>
<keyword evidence="4" id="KW-1185">Reference proteome</keyword>
<dbReference type="PRINTS" id="PR00080">
    <property type="entry name" value="SDRFAMILY"/>
</dbReference>
<sequence length="234" mass="24185">MPRTALVFGGNRGIGLAIARHLADRGDKVAVTYRTGEPPEGLFGVRCDVTDPEQITAAFAEVKAALGPVEVLVVNAGITRDRPLFTMTQDDFEVVLRTNLTGAFLATKLASRGMMRGRWGRIVLISSAVALSGAVGQTNYAASKAGLIGLARSLALEVAGHGITVNTVAPGFTDTDMVSAIPEDRRAVLLAQVPVGRMADPSEVAAAVGYLTGEDAGYVTGAVLPVDGGVAMGH</sequence>
<dbReference type="InterPro" id="IPR002347">
    <property type="entry name" value="SDR_fam"/>
</dbReference>
<comment type="similarity">
    <text evidence="1">Belongs to the short-chain dehydrogenases/reductases (SDR) family.</text>
</comment>
<dbReference type="PANTHER" id="PTHR42879:SF2">
    <property type="entry name" value="3-OXOACYL-[ACYL-CARRIER-PROTEIN] REDUCTASE FABG"/>
    <property type="match status" value="1"/>
</dbReference>
<dbReference type="EMBL" id="CP134500">
    <property type="protein sequence ID" value="WNF29651.1"/>
    <property type="molecule type" value="Genomic_DNA"/>
</dbReference>
<keyword evidence="3" id="KW-0560">Oxidoreductase</keyword>
<dbReference type="NCBIfam" id="NF009466">
    <property type="entry name" value="PRK12826.1-2"/>
    <property type="match status" value="1"/>
</dbReference>
<dbReference type="EC" id="1.1.1.100" evidence="3"/>
<dbReference type="SUPFAM" id="SSF51735">
    <property type="entry name" value="NAD(P)-binding Rossmann-fold domains"/>
    <property type="match status" value="1"/>
</dbReference>
<dbReference type="PRINTS" id="PR00081">
    <property type="entry name" value="GDHRDH"/>
</dbReference>
<evidence type="ECO:0000256" key="1">
    <source>
        <dbReference type="ARBA" id="ARBA00006484"/>
    </source>
</evidence>
<dbReference type="InterPro" id="IPR050259">
    <property type="entry name" value="SDR"/>
</dbReference>
<organism evidence="3 4">
    <name type="scientific">Streptomyces durocortorensis</name>
    <dbReference type="NCBI Taxonomy" id="2811104"/>
    <lineage>
        <taxon>Bacteria</taxon>
        <taxon>Bacillati</taxon>
        <taxon>Actinomycetota</taxon>
        <taxon>Actinomycetes</taxon>
        <taxon>Kitasatosporales</taxon>
        <taxon>Streptomycetaceae</taxon>
        <taxon>Streptomyces</taxon>
    </lineage>
</organism>
<protein>
    <submittedName>
        <fullName evidence="3">3-oxoacyl-ACP reductase FabG</fullName>
        <ecNumber evidence="3">1.1.1.100</ecNumber>
    </submittedName>
</protein>
<dbReference type="InterPro" id="IPR020904">
    <property type="entry name" value="Sc_DH/Rdtase_CS"/>
</dbReference>
<dbReference type="Proteomes" id="UP001303236">
    <property type="component" value="Chromosome"/>
</dbReference>
<dbReference type="GO" id="GO:0004316">
    <property type="term" value="F:3-oxoacyl-[acyl-carrier-protein] reductase (NADPH) activity"/>
    <property type="evidence" value="ECO:0007669"/>
    <property type="project" value="UniProtKB-EC"/>
</dbReference>
<dbReference type="SMART" id="SM00822">
    <property type="entry name" value="PKS_KR"/>
    <property type="match status" value="1"/>
</dbReference>
<proteinExistence type="inferred from homology"/>
<reference evidence="3 4" key="1">
    <citation type="submission" date="2023-09" db="EMBL/GenBank/DDBJ databases">
        <title>Genome completion map analysis of the actinomycetes C11-1.</title>
        <authorList>
            <person name="Qin P."/>
            <person name="Guan P."/>
        </authorList>
    </citation>
    <scope>NUCLEOTIDE SEQUENCE [LARGE SCALE GENOMIC DNA]</scope>
    <source>
        <strain evidence="3 4">C11-1</strain>
    </source>
</reference>
<dbReference type="PROSITE" id="PS00061">
    <property type="entry name" value="ADH_SHORT"/>
    <property type="match status" value="1"/>
</dbReference>
<dbReference type="Pfam" id="PF13561">
    <property type="entry name" value="adh_short_C2"/>
    <property type="match status" value="1"/>
</dbReference>
<evidence type="ECO:0000313" key="4">
    <source>
        <dbReference type="Proteomes" id="UP001303236"/>
    </source>
</evidence>
<name>A0ABY9W0H0_9ACTN</name>
<feature type="domain" description="Ketoreductase" evidence="2">
    <location>
        <begin position="3"/>
        <end position="171"/>
    </location>
</feature>
<gene>
    <name evidence="3" type="primary">fabG</name>
    <name evidence="3" type="ORF">RI138_24055</name>
</gene>
<dbReference type="InterPro" id="IPR057326">
    <property type="entry name" value="KR_dom"/>
</dbReference>
<dbReference type="Gene3D" id="3.40.50.720">
    <property type="entry name" value="NAD(P)-binding Rossmann-like Domain"/>
    <property type="match status" value="1"/>
</dbReference>
<dbReference type="InterPro" id="IPR036291">
    <property type="entry name" value="NAD(P)-bd_dom_sf"/>
</dbReference>
<dbReference type="PANTHER" id="PTHR42879">
    <property type="entry name" value="3-OXOACYL-(ACYL-CARRIER-PROTEIN) REDUCTASE"/>
    <property type="match status" value="1"/>
</dbReference>
<evidence type="ECO:0000259" key="2">
    <source>
        <dbReference type="SMART" id="SM00822"/>
    </source>
</evidence>
<evidence type="ECO:0000313" key="3">
    <source>
        <dbReference type="EMBL" id="WNF29651.1"/>
    </source>
</evidence>